<evidence type="ECO:0000313" key="1">
    <source>
        <dbReference type="EMBL" id="CAF0849630.1"/>
    </source>
</evidence>
<name>A0A8S2HIU1_9BILA</name>
<dbReference type="EMBL" id="CAJOBA010002207">
    <property type="protein sequence ID" value="CAF3634889.1"/>
    <property type="molecule type" value="Genomic_DNA"/>
</dbReference>
<dbReference type="Proteomes" id="UP000682733">
    <property type="component" value="Unassembled WGS sequence"/>
</dbReference>
<reference evidence="2" key="1">
    <citation type="submission" date="2021-02" db="EMBL/GenBank/DDBJ databases">
        <authorList>
            <person name="Nowell W R."/>
        </authorList>
    </citation>
    <scope>NUCLEOTIDE SEQUENCE</scope>
</reference>
<organism evidence="2 3">
    <name type="scientific">Didymodactylos carnosus</name>
    <dbReference type="NCBI Taxonomy" id="1234261"/>
    <lineage>
        <taxon>Eukaryota</taxon>
        <taxon>Metazoa</taxon>
        <taxon>Spiralia</taxon>
        <taxon>Gnathifera</taxon>
        <taxon>Rotifera</taxon>
        <taxon>Eurotatoria</taxon>
        <taxon>Bdelloidea</taxon>
        <taxon>Philodinida</taxon>
        <taxon>Philodinidae</taxon>
        <taxon>Didymodactylos</taxon>
    </lineage>
</organism>
<sequence>MDYIPNLPVTDRQALHSLRRRLDIVIKPADKNVGVVAIDVNVYEITEDPSILLRRTYMRTYTIVKAEHGHIPCVTVPGNVTPTLVPVCLTFDGINTSIYPGNPNHAVLSNYGGLRWKNVFAMYGIHQYSMGVVSAPNVAWGHTGMQIMSVGTRFSKVSFCSSAAYKNPLQVIIIELRSSIEVKRTQVKLFTSNQTLIQLFDGWQNVDTISFQTGGTTGFQLTVDNFCFVK</sequence>
<evidence type="ECO:0000313" key="3">
    <source>
        <dbReference type="Proteomes" id="UP000682733"/>
    </source>
</evidence>
<protein>
    <submittedName>
        <fullName evidence="2">Uncharacterized protein</fullName>
    </submittedName>
</protein>
<gene>
    <name evidence="1" type="ORF">OVA965_LOCUS7073</name>
    <name evidence="2" type="ORF">TMI583_LOCUS7069</name>
</gene>
<accession>A0A8S2HIU1</accession>
<dbReference type="Proteomes" id="UP000677228">
    <property type="component" value="Unassembled WGS sequence"/>
</dbReference>
<dbReference type="EMBL" id="CAJNOK010002207">
    <property type="protein sequence ID" value="CAF0849630.1"/>
    <property type="molecule type" value="Genomic_DNA"/>
</dbReference>
<comment type="caution">
    <text evidence="2">The sequence shown here is derived from an EMBL/GenBank/DDBJ whole genome shotgun (WGS) entry which is preliminary data.</text>
</comment>
<dbReference type="AlphaFoldDB" id="A0A8S2HIU1"/>
<proteinExistence type="predicted"/>
<evidence type="ECO:0000313" key="2">
    <source>
        <dbReference type="EMBL" id="CAF3634889.1"/>
    </source>
</evidence>